<dbReference type="Proteomes" id="UP000253426">
    <property type="component" value="Unassembled WGS sequence"/>
</dbReference>
<proteinExistence type="predicted"/>
<keyword evidence="2" id="KW-1185">Reference proteome</keyword>
<evidence type="ECO:0000313" key="2">
    <source>
        <dbReference type="Proteomes" id="UP000253426"/>
    </source>
</evidence>
<dbReference type="OrthoDB" id="195104at2"/>
<dbReference type="EMBL" id="QNRR01000001">
    <property type="protein sequence ID" value="RBP47820.1"/>
    <property type="molecule type" value="Genomic_DNA"/>
</dbReference>
<gene>
    <name evidence="1" type="ORF">DES53_101620</name>
</gene>
<name>A0A366HVC6_9BACT</name>
<dbReference type="RefSeq" id="WP_113956726.1">
    <property type="nucleotide sequence ID" value="NZ_QNRR01000001.1"/>
</dbReference>
<dbReference type="NCBIfam" id="TIGR04042">
    <property type="entry name" value="MSMEG_0570_fam"/>
    <property type="match status" value="1"/>
</dbReference>
<evidence type="ECO:0000313" key="1">
    <source>
        <dbReference type="EMBL" id="RBP47820.1"/>
    </source>
</evidence>
<comment type="caution">
    <text evidence="1">The sequence shown here is derived from an EMBL/GenBank/DDBJ whole genome shotgun (WGS) entry which is preliminary data.</text>
</comment>
<accession>A0A366HVC6</accession>
<reference evidence="1 2" key="1">
    <citation type="submission" date="2018-06" db="EMBL/GenBank/DDBJ databases">
        <title>Genomic Encyclopedia of Type Strains, Phase IV (KMG-IV): sequencing the most valuable type-strain genomes for metagenomic binning, comparative biology and taxonomic classification.</title>
        <authorList>
            <person name="Goeker M."/>
        </authorList>
    </citation>
    <scope>NUCLEOTIDE SEQUENCE [LARGE SCALE GENOMIC DNA]</scope>
    <source>
        <strain evidence="1 2">DSM 25532</strain>
    </source>
</reference>
<organism evidence="1 2">
    <name type="scientific">Roseimicrobium gellanilyticum</name>
    <dbReference type="NCBI Taxonomy" id="748857"/>
    <lineage>
        <taxon>Bacteria</taxon>
        <taxon>Pseudomonadati</taxon>
        <taxon>Verrucomicrobiota</taxon>
        <taxon>Verrucomicrobiia</taxon>
        <taxon>Verrucomicrobiales</taxon>
        <taxon>Verrucomicrobiaceae</taxon>
        <taxon>Roseimicrobium</taxon>
    </lineage>
</organism>
<protein>
    <submittedName>
        <fullName evidence="1">Putative repeat protein (TIGR04042 family)</fullName>
    </submittedName>
</protein>
<dbReference type="AlphaFoldDB" id="A0A366HVC6"/>
<sequence>MPEVIFTVELPDGSKRECYSPSTVVCNYFHKGDEMPLTEFVSRSRRALTEASERVRARYGFACSSAADQLEQIERFTRTQPEEGTVRILSI</sequence>
<dbReference type="InterPro" id="IPR023846">
    <property type="entry name" value="CHP04042_MSMEG0570"/>
</dbReference>